<keyword evidence="1" id="KW-1185">Reference proteome</keyword>
<organism evidence="1 2">
    <name type="scientific">Strongyloides papillosus</name>
    <name type="common">Intestinal threadworm</name>
    <dbReference type="NCBI Taxonomy" id="174720"/>
    <lineage>
        <taxon>Eukaryota</taxon>
        <taxon>Metazoa</taxon>
        <taxon>Ecdysozoa</taxon>
        <taxon>Nematoda</taxon>
        <taxon>Chromadorea</taxon>
        <taxon>Rhabditida</taxon>
        <taxon>Tylenchina</taxon>
        <taxon>Panagrolaimomorpha</taxon>
        <taxon>Strongyloidoidea</taxon>
        <taxon>Strongyloididae</taxon>
        <taxon>Strongyloides</taxon>
    </lineage>
</organism>
<evidence type="ECO:0000313" key="2">
    <source>
        <dbReference type="WBParaSite" id="SPAL_0000339900.1"/>
    </source>
</evidence>
<dbReference type="Proteomes" id="UP000046392">
    <property type="component" value="Unplaced"/>
</dbReference>
<proteinExistence type="predicted"/>
<sequence length="143" mass="16157">MSDNANTCKKAYALFREKSNRLRKTEAERIYLTYSCIAHIGGNISKKIGNLLSNSVTGEKTLTFVKQVSKELCLRSVAYHPPASAFKIFTNNRVSGKKKEAKLNIRPEVKISSVAGNRLQVYGVICQEIIHGYNELLEFPRKY</sequence>
<evidence type="ECO:0000313" key="1">
    <source>
        <dbReference type="Proteomes" id="UP000046392"/>
    </source>
</evidence>
<dbReference type="AlphaFoldDB" id="A0A0N5BBJ2"/>
<accession>A0A0N5BBJ2</accession>
<protein>
    <submittedName>
        <fullName evidence="2">Uncharacterized protein</fullName>
    </submittedName>
</protein>
<dbReference type="WBParaSite" id="SPAL_0000339900.1">
    <property type="protein sequence ID" value="SPAL_0000339900.1"/>
    <property type="gene ID" value="SPAL_0000339900"/>
</dbReference>
<name>A0A0N5BBJ2_STREA</name>
<reference evidence="2" key="1">
    <citation type="submission" date="2017-02" db="UniProtKB">
        <authorList>
            <consortium name="WormBaseParasite"/>
        </authorList>
    </citation>
    <scope>IDENTIFICATION</scope>
</reference>